<evidence type="ECO:0000256" key="1">
    <source>
        <dbReference type="SAM" id="MobiDB-lite"/>
    </source>
</evidence>
<dbReference type="Proteomes" id="UP001383192">
    <property type="component" value="Unassembled WGS sequence"/>
</dbReference>
<sequence length="239" mass="27508">MAKGGSAEDQDEAITAFDLATIDRTEWNHRTVYGTGETRKGYSWIWFSGGKIDLEDGADEGDNEILRSEWCKSRARANRATEEVLLIREEMRRTLAYLAWMAEQWETRASAFSGRSAEDEGKRAFALTQAKLQQELRAHFESLWTRARLDADAERAAERTSQKERKTRTEEVIVRAEELAENDEDNDEEMEDEEDEEDAWDRLQGEESEAETEFSDEGDMFSNGGWQDDGYDIAAGYWE</sequence>
<protein>
    <submittedName>
        <fullName evidence="2">Uncharacterized protein</fullName>
    </submittedName>
</protein>
<evidence type="ECO:0000313" key="2">
    <source>
        <dbReference type="EMBL" id="KAK7023457.1"/>
    </source>
</evidence>
<proteinExistence type="predicted"/>
<dbReference type="AlphaFoldDB" id="A0AAW0BCL2"/>
<keyword evidence="3" id="KW-1185">Reference proteome</keyword>
<feature type="compositionally biased region" description="Acidic residues" evidence="1">
    <location>
        <begin position="179"/>
        <end position="199"/>
    </location>
</feature>
<feature type="region of interest" description="Disordered" evidence="1">
    <location>
        <begin position="176"/>
        <end position="229"/>
    </location>
</feature>
<name>A0AAW0BCL2_9AGAR</name>
<comment type="caution">
    <text evidence="2">The sequence shown here is derived from an EMBL/GenBank/DDBJ whole genome shotgun (WGS) entry which is preliminary data.</text>
</comment>
<accession>A0AAW0BCL2</accession>
<evidence type="ECO:0000313" key="3">
    <source>
        <dbReference type="Proteomes" id="UP001383192"/>
    </source>
</evidence>
<dbReference type="EMBL" id="JAYKXP010000139">
    <property type="protein sequence ID" value="KAK7023457.1"/>
    <property type="molecule type" value="Genomic_DNA"/>
</dbReference>
<organism evidence="2 3">
    <name type="scientific">Paramarasmius palmivorus</name>
    <dbReference type="NCBI Taxonomy" id="297713"/>
    <lineage>
        <taxon>Eukaryota</taxon>
        <taxon>Fungi</taxon>
        <taxon>Dikarya</taxon>
        <taxon>Basidiomycota</taxon>
        <taxon>Agaricomycotina</taxon>
        <taxon>Agaricomycetes</taxon>
        <taxon>Agaricomycetidae</taxon>
        <taxon>Agaricales</taxon>
        <taxon>Marasmiineae</taxon>
        <taxon>Marasmiaceae</taxon>
        <taxon>Paramarasmius</taxon>
    </lineage>
</organism>
<gene>
    <name evidence="2" type="ORF">VNI00_016763</name>
</gene>
<reference evidence="2 3" key="1">
    <citation type="submission" date="2024-01" db="EMBL/GenBank/DDBJ databases">
        <title>A draft genome for a cacao thread blight-causing isolate of Paramarasmius palmivorus.</title>
        <authorList>
            <person name="Baruah I.K."/>
            <person name="Bukari Y."/>
            <person name="Amoako-Attah I."/>
            <person name="Meinhardt L.W."/>
            <person name="Bailey B.A."/>
            <person name="Cohen S.P."/>
        </authorList>
    </citation>
    <scope>NUCLEOTIDE SEQUENCE [LARGE SCALE GENOMIC DNA]</scope>
    <source>
        <strain evidence="2 3">GH-12</strain>
    </source>
</reference>
<feature type="compositionally biased region" description="Acidic residues" evidence="1">
    <location>
        <begin position="206"/>
        <end position="219"/>
    </location>
</feature>